<proteinExistence type="predicted"/>
<accession>A0A0E4H0R0</accession>
<dbReference type="RefSeq" id="WP_090606024.1">
    <property type="nucleotide sequence ID" value="NZ_CTEE01000001.1"/>
</dbReference>
<protein>
    <submittedName>
        <fullName evidence="6">TetR family transcriptional regulator</fullName>
    </submittedName>
</protein>
<keyword evidence="2 4" id="KW-0238">DNA-binding</keyword>
<evidence type="ECO:0000259" key="5">
    <source>
        <dbReference type="PROSITE" id="PS50977"/>
    </source>
</evidence>
<evidence type="ECO:0000313" key="7">
    <source>
        <dbReference type="Proteomes" id="UP000199251"/>
    </source>
</evidence>
<dbReference type="InterPro" id="IPR036271">
    <property type="entry name" value="Tet_transcr_reg_TetR-rel_C_sf"/>
</dbReference>
<keyword evidence="1" id="KW-0805">Transcription regulation</keyword>
<gene>
    <name evidence="6" type="ORF">BN1232_04814</name>
</gene>
<dbReference type="OrthoDB" id="3819648at2"/>
<dbReference type="AlphaFoldDB" id="A0A0E4H0R0"/>
<evidence type="ECO:0000313" key="6">
    <source>
        <dbReference type="EMBL" id="CQD20163.1"/>
    </source>
</evidence>
<reference evidence="6 7" key="1">
    <citation type="submission" date="2015-03" db="EMBL/GenBank/DDBJ databases">
        <authorList>
            <person name="Urmite Genomes"/>
        </authorList>
    </citation>
    <scope>NUCLEOTIDE SEQUENCE [LARGE SCALE GENOMIC DNA]</scope>
    <source>
        <strain evidence="6 7">CSUR P1491</strain>
    </source>
</reference>
<feature type="DNA-binding region" description="H-T-H motif" evidence="4">
    <location>
        <begin position="41"/>
        <end position="60"/>
    </location>
</feature>
<dbReference type="GO" id="GO:0003677">
    <property type="term" value="F:DNA binding"/>
    <property type="evidence" value="ECO:0007669"/>
    <property type="project" value="UniProtKB-UniRule"/>
</dbReference>
<organism evidence="6 7">
    <name type="scientific">Mycobacterium lentiflavum</name>
    <dbReference type="NCBI Taxonomy" id="141349"/>
    <lineage>
        <taxon>Bacteria</taxon>
        <taxon>Bacillati</taxon>
        <taxon>Actinomycetota</taxon>
        <taxon>Actinomycetes</taxon>
        <taxon>Mycobacteriales</taxon>
        <taxon>Mycobacteriaceae</taxon>
        <taxon>Mycobacterium</taxon>
        <taxon>Mycobacterium simiae complex</taxon>
    </lineage>
</organism>
<dbReference type="InterPro" id="IPR009057">
    <property type="entry name" value="Homeodomain-like_sf"/>
</dbReference>
<dbReference type="Gene3D" id="1.10.357.10">
    <property type="entry name" value="Tetracycline Repressor, domain 2"/>
    <property type="match status" value="1"/>
</dbReference>
<feature type="domain" description="HTH tetR-type" evidence="5">
    <location>
        <begin position="18"/>
        <end position="78"/>
    </location>
</feature>
<dbReference type="InterPro" id="IPR004111">
    <property type="entry name" value="Repressor_TetR_C"/>
</dbReference>
<evidence type="ECO:0000256" key="4">
    <source>
        <dbReference type="PROSITE-ProRule" id="PRU00335"/>
    </source>
</evidence>
<dbReference type="GO" id="GO:0045892">
    <property type="term" value="P:negative regulation of DNA-templated transcription"/>
    <property type="evidence" value="ECO:0007669"/>
    <property type="project" value="InterPro"/>
</dbReference>
<dbReference type="SUPFAM" id="SSF46689">
    <property type="entry name" value="Homeodomain-like"/>
    <property type="match status" value="1"/>
</dbReference>
<dbReference type="PROSITE" id="PS50977">
    <property type="entry name" value="HTH_TETR_2"/>
    <property type="match status" value="1"/>
</dbReference>
<keyword evidence="3" id="KW-0804">Transcription</keyword>
<name>A0A0E4H0R0_MYCLN</name>
<dbReference type="EMBL" id="CTEE01000001">
    <property type="protein sequence ID" value="CQD20163.1"/>
    <property type="molecule type" value="Genomic_DNA"/>
</dbReference>
<sequence length="214" mass="23678">MTEPAESGRQRRPGRPALLTSERVARAAFELVDTEGAAALTIARLARELGVGPMTIYGYAESKDAILAMLPDLLLENLPALDMRRSWDAALEKVFVAIYRRFLDHRHVTQAIAELPVFGHAQAEIIEQVLRCLDQAGFSAGQAFVLQRTLATYTLGFALFAIVETAAGAERPRSAWTHQLDKSEFPYLTRVSGRMGGEVTEHQYLAGLRRILGR</sequence>
<evidence type="ECO:0000256" key="2">
    <source>
        <dbReference type="ARBA" id="ARBA00023125"/>
    </source>
</evidence>
<dbReference type="Gene3D" id="1.10.10.60">
    <property type="entry name" value="Homeodomain-like"/>
    <property type="match status" value="1"/>
</dbReference>
<dbReference type="Pfam" id="PF00440">
    <property type="entry name" value="TetR_N"/>
    <property type="match status" value="1"/>
</dbReference>
<dbReference type="Proteomes" id="UP000199251">
    <property type="component" value="Unassembled WGS sequence"/>
</dbReference>
<dbReference type="STRING" id="141349.BN1232_04814"/>
<evidence type="ECO:0000256" key="1">
    <source>
        <dbReference type="ARBA" id="ARBA00023015"/>
    </source>
</evidence>
<dbReference type="Pfam" id="PF02909">
    <property type="entry name" value="TetR_C_1"/>
    <property type="match status" value="1"/>
</dbReference>
<evidence type="ECO:0000256" key="3">
    <source>
        <dbReference type="ARBA" id="ARBA00023163"/>
    </source>
</evidence>
<dbReference type="SUPFAM" id="SSF48498">
    <property type="entry name" value="Tetracyclin repressor-like, C-terminal domain"/>
    <property type="match status" value="1"/>
</dbReference>
<dbReference type="InterPro" id="IPR001647">
    <property type="entry name" value="HTH_TetR"/>
</dbReference>